<gene>
    <name evidence="1" type="primary">CLF1</name>
    <name evidence="1" type="ORF">g.5166</name>
</gene>
<evidence type="ECO:0000313" key="1">
    <source>
        <dbReference type="EMBL" id="JAG80950.1"/>
    </source>
</evidence>
<sequence length="108" mass="11980">MSVYVTVRLPRSDSASAISISTRVQRSVDSSKSMMMFVISKRRGQIVESTLLHVSKVTSVIVQQFTLSLFKKSNFLDHFVSNDSNLHAKLSSNRGNEIDISSAPKNGF</sequence>
<dbReference type="EMBL" id="GBYB01011183">
    <property type="protein sequence ID" value="JAG80950.1"/>
    <property type="molecule type" value="Transcribed_RNA"/>
</dbReference>
<proteinExistence type="predicted"/>
<name>A0A0C9Q9W9_9HYME</name>
<reference evidence="1" key="1">
    <citation type="submission" date="2015-01" db="EMBL/GenBank/DDBJ databases">
        <title>Transcriptome Assembly of Fopius arisanus.</title>
        <authorList>
            <person name="Geib S."/>
        </authorList>
    </citation>
    <scope>NUCLEOTIDE SEQUENCE</scope>
</reference>
<protein>
    <submittedName>
        <fullName evidence="1">CLF1 protein</fullName>
    </submittedName>
</protein>
<dbReference type="AlphaFoldDB" id="A0A0C9Q9W9"/>
<organism evidence="1">
    <name type="scientific">Fopius arisanus</name>
    <dbReference type="NCBI Taxonomy" id="64838"/>
    <lineage>
        <taxon>Eukaryota</taxon>
        <taxon>Metazoa</taxon>
        <taxon>Ecdysozoa</taxon>
        <taxon>Arthropoda</taxon>
        <taxon>Hexapoda</taxon>
        <taxon>Insecta</taxon>
        <taxon>Pterygota</taxon>
        <taxon>Neoptera</taxon>
        <taxon>Endopterygota</taxon>
        <taxon>Hymenoptera</taxon>
        <taxon>Apocrita</taxon>
        <taxon>Ichneumonoidea</taxon>
        <taxon>Braconidae</taxon>
        <taxon>Opiinae</taxon>
        <taxon>Fopius</taxon>
    </lineage>
</organism>
<accession>A0A0C9Q9W9</accession>